<feature type="compositionally biased region" description="Basic and acidic residues" evidence="1">
    <location>
        <begin position="423"/>
        <end position="436"/>
    </location>
</feature>
<proteinExistence type="predicted"/>
<feature type="region of interest" description="Disordered" evidence="1">
    <location>
        <begin position="279"/>
        <end position="473"/>
    </location>
</feature>
<gene>
    <name evidence="2" type="ORF">GSOID_T00008285001</name>
</gene>
<feature type="compositionally biased region" description="Low complexity" evidence="1">
    <location>
        <begin position="368"/>
        <end position="391"/>
    </location>
</feature>
<accession>E4XDP0</accession>
<dbReference type="FunCoup" id="E4XDP0">
    <property type="interactions" value="6"/>
</dbReference>
<evidence type="ECO:0008006" key="4">
    <source>
        <dbReference type="Google" id="ProtNLM"/>
    </source>
</evidence>
<reference evidence="2" key="1">
    <citation type="journal article" date="2010" name="Science">
        <title>Plasticity of animal genome architecture unmasked by rapid evolution of a pelagic tunicate.</title>
        <authorList>
            <person name="Denoeud F."/>
            <person name="Henriet S."/>
            <person name="Mungpakdee S."/>
            <person name="Aury J.M."/>
            <person name="Da Silva C."/>
            <person name="Brinkmann H."/>
            <person name="Mikhaleva J."/>
            <person name="Olsen L.C."/>
            <person name="Jubin C."/>
            <person name="Canestro C."/>
            <person name="Bouquet J.M."/>
            <person name="Danks G."/>
            <person name="Poulain J."/>
            <person name="Campsteijn C."/>
            <person name="Adamski M."/>
            <person name="Cross I."/>
            <person name="Yadetie F."/>
            <person name="Muffato M."/>
            <person name="Louis A."/>
            <person name="Butcher S."/>
            <person name="Tsagkogeorga G."/>
            <person name="Konrad A."/>
            <person name="Singh S."/>
            <person name="Jensen M.F."/>
            <person name="Cong E.H."/>
            <person name="Eikeseth-Otteraa H."/>
            <person name="Noel B."/>
            <person name="Anthouard V."/>
            <person name="Porcel B.M."/>
            <person name="Kachouri-Lafond R."/>
            <person name="Nishino A."/>
            <person name="Ugolini M."/>
            <person name="Chourrout P."/>
            <person name="Nishida H."/>
            <person name="Aasland R."/>
            <person name="Huzurbazar S."/>
            <person name="Westhof E."/>
            <person name="Delsuc F."/>
            <person name="Lehrach H."/>
            <person name="Reinhardt R."/>
            <person name="Weissenbach J."/>
            <person name="Roy S.W."/>
            <person name="Artiguenave F."/>
            <person name="Postlethwait J.H."/>
            <person name="Manak J.R."/>
            <person name="Thompson E.M."/>
            <person name="Jaillon O."/>
            <person name="Du Pasquier L."/>
            <person name="Boudinot P."/>
            <person name="Liberles D.A."/>
            <person name="Volff J.N."/>
            <person name="Philippe H."/>
            <person name="Lenhard B."/>
            <person name="Roest Crollius H."/>
            <person name="Wincker P."/>
            <person name="Chourrout D."/>
        </authorList>
    </citation>
    <scope>NUCLEOTIDE SEQUENCE [LARGE SCALE GENOMIC DNA]</scope>
</reference>
<evidence type="ECO:0000256" key="1">
    <source>
        <dbReference type="SAM" id="MobiDB-lite"/>
    </source>
</evidence>
<dbReference type="Proteomes" id="UP000001307">
    <property type="component" value="Unassembled WGS sequence"/>
</dbReference>
<protein>
    <recommendedName>
        <fullName evidence="4">Coiled-coil domain-containing protein 61</fullName>
    </recommendedName>
</protein>
<feature type="compositionally biased region" description="Basic and acidic residues" evidence="1">
    <location>
        <begin position="299"/>
        <end position="321"/>
    </location>
</feature>
<evidence type="ECO:0000313" key="2">
    <source>
        <dbReference type="EMBL" id="CBY19278.1"/>
    </source>
</evidence>
<dbReference type="InterPro" id="IPR049733">
    <property type="entry name" value="CCDC61_N"/>
</dbReference>
<dbReference type="InParanoid" id="E4XDP0"/>
<dbReference type="OrthoDB" id="568137at2759"/>
<feature type="compositionally biased region" description="Basic and acidic residues" evidence="1">
    <location>
        <begin position="461"/>
        <end position="470"/>
    </location>
</feature>
<keyword evidence="3" id="KW-1185">Reference proteome</keyword>
<dbReference type="CDD" id="cd22284">
    <property type="entry name" value="HD_CCDC61_N"/>
    <property type="match status" value="1"/>
</dbReference>
<feature type="region of interest" description="Disordered" evidence="1">
    <location>
        <begin position="87"/>
        <end position="106"/>
    </location>
</feature>
<evidence type="ECO:0000313" key="3">
    <source>
        <dbReference type="Proteomes" id="UP000001307"/>
    </source>
</evidence>
<dbReference type="AlphaFoldDB" id="E4XDP0"/>
<dbReference type="EMBL" id="FN653039">
    <property type="protein sequence ID" value="CBY19278.1"/>
    <property type="molecule type" value="Genomic_DNA"/>
</dbReference>
<name>E4XDP0_OIKDI</name>
<sequence>MFSGYIESKGDLYEITLSTSVDGFRVRVRLERQSWANSFSPQYISELTKKTGCHKEFDTFITLLAKAITGKENTECSLQILTPNDLESLRSGSNSGRQPTAHMRPPGDRRYLLLTVHNNYEKNHFPLSLLPESSQVFNPTSILKSGNTLHFPNKTESDALELRTIIGQLQDEIRRLKAPDTVAHQKSNFEALVYENMMLKQKLEEAKTEVKTVTSTKHQRQIRKLVEEMENALSTEKTKNKKNISQKNAQIKSLEGELRECQSENRQLDSRLSKLKTELETYKRGRKPTISHASVSRIRSRENSYDRNSQRSRQNSRERTSRPVKRASYSASTQSSLRRSREVSPAVSSRSTGRRPNIRSRDVSPACSVSSRRSVSSVGSAKSVGSVGSRGSFKRFDPSAYVKAKKQKEAATKKTLIRNKRPPNIEKNKSRSRADSIDSNYSRKSRLSRKSTVTRSSTPDPSHHSSHNDTLDSYTGSQASLRLEDSLINGSSFNIGEIDQRLEALQMYINEALH</sequence>
<organism evidence="2">
    <name type="scientific">Oikopleura dioica</name>
    <name type="common">Tunicate</name>
    <dbReference type="NCBI Taxonomy" id="34765"/>
    <lineage>
        <taxon>Eukaryota</taxon>
        <taxon>Metazoa</taxon>
        <taxon>Chordata</taxon>
        <taxon>Tunicata</taxon>
        <taxon>Appendicularia</taxon>
        <taxon>Copelata</taxon>
        <taxon>Oikopleuridae</taxon>
        <taxon>Oikopleura</taxon>
    </lineage>
</organism>